<reference evidence="3" key="1">
    <citation type="submission" date="2023-07" db="EMBL/GenBank/DDBJ databases">
        <title>Characterization of two Paracoccaceae strains isolated from Phycosphere and proposal of Xinfangfangia lacusdiani sp. nov.</title>
        <authorList>
            <person name="Deng Y."/>
            <person name="Zhang Y.Q."/>
        </authorList>
    </citation>
    <scope>NUCLEOTIDE SEQUENCE [LARGE SCALE GENOMIC DNA]</scope>
    <source>
        <strain evidence="3">CPCC 101403</strain>
    </source>
</reference>
<dbReference type="InterPro" id="IPR050764">
    <property type="entry name" value="CbbQ/NirQ/NorQ/GpvN"/>
</dbReference>
<proteinExistence type="predicted"/>
<keyword evidence="3" id="KW-1185">Reference proteome</keyword>
<dbReference type="PANTHER" id="PTHR42759:SF1">
    <property type="entry name" value="MAGNESIUM-CHELATASE SUBUNIT CHLD"/>
    <property type="match status" value="1"/>
</dbReference>
<dbReference type="CDD" id="cd00009">
    <property type="entry name" value="AAA"/>
    <property type="match status" value="1"/>
</dbReference>
<dbReference type="Proteomes" id="UP001251085">
    <property type="component" value="Unassembled WGS sequence"/>
</dbReference>
<evidence type="ECO:0000313" key="3">
    <source>
        <dbReference type="Proteomes" id="UP001251085"/>
    </source>
</evidence>
<dbReference type="Pfam" id="PF00004">
    <property type="entry name" value="AAA"/>
    <property type="match status" value="1"/>
</dbReference>
<name>A0ABU3EGZ4_9RHOB</name>
<dbReference type="Gene3D" id="3.40.50.300">
    <property type="entry name" value="P-loop containing nucleotide triphosphate hydrolases"/>
    <property type="match status" value="1"/>
</dbReference>
<dbReference type="InterPro" id="IPR001270">
    <property type="entry name" value="ClpA/B"/>
</dbReference>
<dbReference type="PRINTS" id="PR00300">
    <property type="entry name" value="CLPPROTEASEA"/>
</dbReference>
<feature type="domain" description="AAA+ ATPase" evidence="1">
    <location>
        <begin position="25"/>
        <end position="183"/>
    </location>
</feature>
<accession>A0ABU3EGZ4</accession>
<dbReference type="RefSeq" id="WP_311760596.1">
    <property type="nucleotide sequence ID" value="NZ_JAVRQI010000013.1"/>
</dbReference>
<dbReference type="EMBL" id="JAVRQI010000013">
    <property type="protein sequence ID" value="MDT1063507.1"/>
    <property type="molecule type" value="Genomic_DNA"/>
</dbReference>
<dbReference type="InterPro" id="IPR027417">
    <property type="entry name" value="P-loop_NTPase"/>
</dbReference>
<dbReference type="InterPro" id="IPR003593">
    <property type="entry name" value="AAA+_ATPase"/>
</dbReference>
<dbReference type="PANTHER" id="PTHR42759">
    <property type="entry name" value="MOXR FAMILY PROTEIN"/>
    <property type="match status" value="1"/>
</dbReference>
<dbReference type="InterPro" id="IPR003959">
    <property type="entry name" value="ATPase_AAA_core"/>
</dbReference>
<dbReference type="SMART" id="SM00382">
    <property type="entry name" value="AAA"/>
    <property type="match status" value="1"/>
</dbReference>
<evidence type="ECO:0000259" key="1">
    <source>
        <dbReference type="SMART" id="SM00382"/>
    </source>
</evidence>
<gene>
    <name evidence="2" type="ORF">RM190_16655</name>
</gene>
<comment type="caution">
    <text evidence="2">The sequence shown here is derived from an EMBL/GenBank/DDBJ whole genome shotgun (WGS) entry which is preliminary data.</text>
</comment>
<dbReference type="SUPFAM" id="SSF52540">
    <property type="entry name" value="P-loop containing nucleoside triphosphate hydrolases"/>
    <property type="match status" value="1"/>
</dbReference>
<protein>
    <submittedName>
        <fullName evidence="2">MoxR family ATPase</fullName>
    </submittedName>
</protein>
<evidence type="ECO:0000313" key="2">
    <source>
        <dbReference type="EMBL" id="MDT1063507.1"/>
    </source>
</evidence>
<sequence>MQFSSTKNYVAPPDLTVAVNAAITLERPLLVKGEPGTGKTELARQVAESLGLPIIEWNVKSTTRAQQGLYEYDAVSRLRDSQLGDARVQDVANYIRKGKMWQAFEADAKVVLLIDEIDKADIEFPNDLLQELDRMEFHVYETGETVRALHRPIVIITSNNEKELPDAFLRRCFFHFIRFPDVETLKRIVDVHYPGLKPRLLDEALNQFLELREVKGLKKKPSTSELLDWLKLILVEDLSPEDLKRPAGEMLPRLHGALLKNEQDVALFERLAFMARRQR</sequence>
<organism evidence="2 3">
    <name type="scientific">Paracoccus broussonetiae</name>
    <dbReference type="NCBI Taxonomy" id="3075834"/>
    <lineage>
        <taxon>Bacteria</taxon>
        <taxon>Pseudomonadati</taxon>
        <taxon>Pseudomonadota</taxon>
        <taxon>Alphaproteobacteria</taxon>
        <taxon>Rhodobacterales</taxon>
        <taxon>Paracoccaceae</taxon>
        <taxon>Paracoccus</taxon>
    </lineage>
</organism>